<dbReference type="EMBL" id="UZAG01017675">
    <property type="protein sequence ID" value="VDO35989.1"/>
    <property type="molecule type" value="Genomic_DNA"/>
</dbReference>
<accession>A0A0R3QXT3</accession>
<dbReference type="Pfam" id="PF24469">
    <property type="entry name" value="F54D1_6_C"/>
    <property type="match status" value="1"/>
</dbReference>
<protein>
    <submittedName>
        <fullName evidence="9">AMOP domain-containing protein</fullName>
    </submittedName>
</protein>
<dbReference type="AlphaFoldDB" id="A0A0R3QXT3"/>
<organism evidence="9">
    <name type="scientific">Brugia timori</name>
    <dbReference type="NCBI Taxonomy" id="42155"/>
    <lineage>
        <taxon>Eukaryota</taxon>
        <taxon>Metazoa</taxon>
        <taxon>Ecdysozoa</taxon>
        <taxon>Nematoda</taxon>
        <taxon>Chromadorea</taxon>
        <taxon>Rhabditida</taxon>
        <taxon>Spirurina</taxon>
        <taxon>Spiruromorpha</taxon>
        <taxon>Filarioidea</taxon>
        <taxon>Onchocercidae</taxon>
        <taxon>Brugia</taxon>
    </lineage>
</organism>
<dbReference type="GO" id="GO:0016020">
    <property type="term" value="C:membrane"/>
    <property type="evidence" value="ECO:0007669"/>
    <property type="project" value="UniProtKB-SubCell"/>
</dbReference>
<dbReference type="PANTHER" id="PTHR13802">
    <property type="entry name" value="MUCIN 4-RELATED"/>
    <property type="match status" value="1"/>
</dbReference>
<sequence length="830" mass="94742">FAEDGAQYNFIRDTETNASCPCVESQARVDIGRFMPHPRCSQIFRDITCQTMIGAKNCYMSAQNIYGSYAGEGSGYESEKTARFQTHYGQVCCYDEEGKLMQTSYQPVIKVTDDTPYNPGYPLRAYEFGTDPYIGQFEAKFSKSLSVFYHDYMPYFFCCKYAKFRCQLFYWRRPSSGCQQYQPPAVGEALGAVSFNTIDNDKFIFNEPGVFTFLYIPKTVTTPEVRIQVRLERYPDRRVDFSLLGRQIGQANLVQPTNATVITGIAIEATGTDRVHVVARKDTRRFRYRTSIIVGNILRYFDVMRIQRFRGVMVYVNNVERGQPEIYVVLEEAQIGIRIRESYNLDIDRLSMYQESMGLLDIELSVPPQYGVRPDGDKAREQDMRTRYNFPRVSGLMRPFPDQTSASYLSGLSLSDVNAEGIHLIPGTGDSRQTMGTLNQNIPTDNMFTTSQDIDKKFEVFPEVYIKSEPIYKTSAEYETGRYRFVPMTGQMLSQRLQTCRDLQLSDRTNWQPLQNLYEQQYGIDYCPDNPSQIIQECGDSVSCLNDYMLFNARLLGMEAQNNWNSFSNDRMHASRHYNSCGPIMIEYPEYLMKTPVLSSGYLEGGIVVDYNDPHSYRFEWNKGSQPWCRSREKDNLFKWLTGIFSTIGIIMAIVFIFLCCWTLKQKRRHQAEEKISSLYKVPIRGSMVSRDWRSSETRPFTKARTDSMSSETNGMYHGNEHDSQYRGGPIGGTVPIVVDGSGGYRGETNGQYRAVDAIAPYPEQYHESVPNLSRRPSSPVKTTVIRNNKTVPAGPQSTSSTPPVPVHSRIIGEQNGSDHTQLLGLNTSV</sequence>
<reference evidence="9" key="1">
    <citation type="submission" date="2017-02" db="UniProtKB">
        <authorList>
            <consortium name="WormBaseParasite"/>
        </authorList>
    </citation>
    <scope>IDENTIFICATION</scope>
</reference>
<dbReference type="SMART" id="SM00723">
    <property type="entry name" value="AMOP"/>
    <property type="match status" value="1"/>
</dbReference>
<evidence type="ECO:0000313" key="8">
    <source>
        <dbReference type="Proteomes" id="UP000280834"/>
    </source>
</evidence>
<dbReference type="PANTHER" id="PTHR13802:SF60">
    <property type="entry name" value="PROTEIN CBG06057"/>
    <property type="match status" value="1"/>
</dbReference>
<dbReference type="Pfam" id="PF24678">
    <property type="entry name" value="DUF7658"/>
    <property type="match status" value="1"/>
</dbReference>
<keyword evidence="4 5" id="KW-0472">Membrane</keyword>
<gene>
    <name evidence="7" type="ORF">BTMF_LOCUS10569</name>
</gene>
<dbReference type="STRING" id="42155.A0A0R3QXT3"/>
<dbReference type="InterPro" id="IPR056075">
    <property type="entry name" value="DUF7658"/>
</dbReference>
<evidence type="ECO:0000256" key="2">
    <source>
        <dbReference type="ARBA" id="ARBA00022692"/>
    </source>
</evidence>
<dbReference type="InterPro" id="IPR051495">
    <property type="entry name" value="Epithelial_Barrier/Signaling"/>
</dbReference>
<keyword evidence="8" id="KW-1185">Reference proteome</keyword>
<proteinExistence type="predicted"/>
<evidence type="ECO:0000313" key="9">
    <source>
        <dbReference type="WBParaSite" id="BTMF_0001255501-mRNA-1"/>
    </source>
</evidence>
<dbReference type="WBParaSite" id="BTMF_0001255501-mRNA-1">
    <property type="protein sequence ID" value="BTMF_0001255501-mRNA-1"/>
    <property type="gene ID" value="BTMF_0001255501"/>
</dbReference>
<feature type="transmembrane region" description="Helical" evidence="5">
    <location>
        <begin position="640"/>
        <end position="664"/>
    </location>
</feature>
<dbReference type="Proteomes" id="UP000280834">
    <property type="component" value="Unassembled WGS sequence"/>
</dbReference>
<dbReference type="PROSITE" id="PS50856">
    <property type="entry name" value="AMOP"/>
    <property type="match status" value="1"/>
</dbReference>
<keyword evidence="2 5" id="KW-0812">Transmembrane</keyword>
<dbReference type="InterPro" id="IPR057017">
    <property type="entry name" value="F54D1_6-like_C"/>
</dbReference>
<name>A0A0R3QXT3_9BILA</name>
<evidence type="ECO:0000256" key="3">
    <source>
        <dbReference type="ARBA" id="ARBA00022989"/>
    </source>
</evidence>
<evidence type="ECO:0000256" key="4">
    <source>
        <dbReference type="ARBA" id="ARBA00023136"/>
    </source>
</evidence>
<dbReference type="Pfam" id="PF03782">
    <property type="entry name" value="AMOP"/>
    <property type="match status" value="1"/>
</dbReference>
<evidence type="ECO:0000259" key="6">
    <source>
        <dbReference type="PROSITE" id="PS50856"/>
    </source>
</evidence>
<reference evidence="7 8" key="2">
    <citation type="submission" date="2018-11" db="EMBL/GenBank/DDBJ databases">
        <authorList>
            <consortium name="Pathogen Informatics"/>
        </authorList>
    </citation>
    <scope>NUCLEOTIDE SEQUENCE [LARGE SCALE GENOMIC DNA]</scope>
</reference>
<evidence type="ECO:0000313" key="7">
    <source>
        <dbReference type="EMBL" id="VDO35989.1"/>
    </source>
</evidence>
<evidence type="ECO:0000256" key="1">
    <source>
        <dbReference type="ARBA" id="ARBA00004370"/>
    </source>
</evidence>
<keyword evidence="3 5" id="KW-1133">Transmembrane helix</keyword>
<comment type="subcellular location">
    <subcellularLocation>
        <location evidence="1">Membrane</location>
    </subcellularLocation>
</comment>
<feature type="domain" description="AMOP" evidence="6">
    <location>
        <begin position="1"/>
        <end position="173"/>
    </location>
</feature>
<dbReference type="InterPro" id="IPR005533">
    <property type="entry name" value="AMOP_dom"/>
</dbReference>
<evidence type="ECO:0000256" key="5">
    <source>
        <dbReference type="SAM" id="Phobius"/>
    </source>
</evidence>